<name>A0ABP7R9R8_9SPHI</name>
<proteinExistence type="predicted"/>
<reference evidence="2" key="1">
    <citation type="journal article" date="2019" name="Int. J. Syst. Evol. Microbiol.">
        <title>The Global Catalogue of Microorganisms (GCM) 10K type strain sequencing project: providing services to taxonomists for standard genome sequencing and annotation.</title>
        <authorList>
            <consortium name="The Broad Institute Genomics Platform"/>
            <consortium name="The Broad Institute Genome Sequencing Center for Infectious Disease"/>
            <person name="Wu L."/>
            <person name="Ma J."/>
        </authorList>
    </citation>
    <scope>NUCLEOTIDE SEQUENCE [LARGE SCALE GENOMIC DNA]</scope>
    <source>
        <strain evidence="2">JCM 16601</strain>
    </source>
</reference>
<organism evidence="1 2">
    <name type="scientific">Mucilaginibacter dorajii</name>
    <dbReference type="NCBI Taxonomy" id="692994"/>
    <lineage>
        <taxon>Bacteria</taxon>
        <taxon>Pseudomonadati</taxon>
        <taxon>Bacteroidota</taxon>
        <taxon>Sphingobacteriia</taxon>
        <taxon>Sphingobacteriales</taxon>
        <taxon>Sphingobacteriaceae</taxon>
        <taxon>Mucilaginibacter</taxon>
    </lineage>
</organism>
<protein>
    <submittedName>
        <fullName evidence="1">Uncharacterized protein</fullName>
    </submittedName>
</protein>
<dbReference type="RefSeq" id="WP_259095548.1">
    <property type="nucleotide sequence ID" value="NZ_BAAAZC010000054.1"/>
</dbReference>
<dbReference type="EMBL" id="BAAAZC010000054">
    <property type="protein sequence ID" value="GAA3994626.1"/>
    <property type="molecule type" value="Genomic_DNA"/>
</dbReference>
<accession>A0ABP7R9R8</accession>
<dbReference type="Proteomes" id="UP001500742">
    <property type="component" value="Unassembled WGS sequence"/>
</dbReference>
<comment type="caution">
    <text evidence="1">The sequence shown here is derived from an EMBL/GenBank/DDBJ whole genome shotgun (WGS) entry which is preliminary data.</text>
</comment>
<gene>
    <name evidence="1" type="ORF">GCM10022210_56060</name>
</gene>
<sequence>MSIYNKINAGFQLGIDEPITSGIEDVVYIFNQDDIALTYDISNPLIITGLSAVGGAKIYKFEGTNNSFNTMSKLTKTQVGPRYTEEIDFNIAGLSVDIKAQLMAMGYGRVRAIAVNNYKSSDSAIELFGAVNGLILTDAERNATDETLDGGYKLKLTNPDKLKEPYPPRAISIAPQSGPATYASTIAAIELLTITSGSPA</sequence>
<keyword evidence="2" id="KW-1185">Reference proteome</keyword>
<evidence type="ECO:0000313" key="1">
    <source>
        <dbReference type="EMBL" id="GAA3994626.1"/>
    </source>
</evidence>
<evidence type="ECO:0000313" key="2">
    <source>
        <dbReference type="Proteomes" id="UP001500742"/>
    </source>
</evidence>